<dbReference type="PANTHER" id="PTHR43711">
    <property type="entry name" value="TWO-COMPONENT HISTIDINE KINASE"/>
    <property type="match status" value="1"/>
</dbReference>
<dbReference type="Gene3D" id="1.10.287.130">
    <property type="match status" value="1"/>
</dbReference>
<evidence type="ECO:0000256" key="3">
    <source>
        <dbReference type="ARBA" id="ARBA00022553"/>
    </source>
</evidence>
<keyword evidence="8" id="KW-0902">Two-component regulatory system</keyword>
<dbReference type="SMART" id="SM00388">
    <property type="entry name" value="HisKA"/>
    <property type="match status" value="1"/>
</dbReference>
<dbReference type="CDD" id="cd00082">
    <property type="entry name" value="HisKA"/>
    <property type="match status" value="1"/>
</dbReference>
<dbReference type="RefSeq" id="WP_200755960.1">
    <property type="nucleotide sequence ID" value="NZ_AP023322.1"/>
</dbReference>
<feature type="modified residue" description="4-aspartylphosphate" evidence="9">
    <location>
        <position position="993"/>
    </location>
</feature>
<gene>
    <name evidence="13" type="ORF">Cop2CBH44_23050</name>
</gene>
<dbReference type="PANTHER" id="PTHR43711:SF31">
    <property type="entry name" value="HISTIDINE KINASE"/>
    <property type="match status" value="1"/>
</dbReference>
<evidence type="ECO:0000259" key="12">
    <source>
        <dbReference type="PROSITE" id="PS50113"/>
    </source>
</evidence>
<evidence type="ECO:0000256" key="9">
    <source>
        <dbReference type="PROSITE-ProRule" id="PRU00169"/>
    </source>
</evidence>
<name>A0A7G1HYP1_9BACT</name>
<dbReference type="InterPro" id="IPR000700">
    <property type="entry name" value="PAS-assoc_C"/>
</dbReference>
<keyword evidence="5" id="KW-0547">Nucleotide-binding</keyword>
<dbReference type="InterPro" id="IPR013655">
    <property type="entry name" value="PAS_fold_3"/>
</dbReference>
<keyword evidence="3 9" id="KW-0597">Phosphoprotein</keyword>
<dbReference type="FunFam" id="3.30.565.10:FF:000006">
    <property type="entry name" value="Sensor histidine kinase WalK"/>
    <property type="match status" value="1"/>
</dbReference>
<dbReference type="SUPFAM" id="SSF55781">
    <property type="entry name" value="GAF domain-like"/>
    <property type="match status" value="1"/>
</dbReference>
<dbReference type="SUPFAM" id="SSF55785">
    <property type="entry name" value="PYP-like sensor domain (PAS domain)"/>
    <property type="match status" value="2"/>
</dbReference>
<dbReference type="SMART" id="SM00448">
    <property type="entry name" value="REC"/>
    <property type="match status" value="1"/>
</dbReference>
<evidence type="ECO:0000256" key="7">
    <source>
        <dbReference type="ARBA" id="ARBA00022840"/>
    </source>
</evidence>
<comment type="catalytic activity">
    <reaction evidence="1">
        <text>ATP + protein L-histidine = ADP + protein N-phospho-L-histidine.</text>
        <dbReference type="EC" id="2.7.13.3"/>
    </reaction>
</comment>
<dbReference type="InterPro" id="IPR005467">
    <property type="entry name" value="His_kinase_dom"/>
</dbReference>
<dbReference type="Pfam" id="PF01590">
    <property type="entry name" value="GAF"/>
    <property type="match status" value="1"/>
</dbReference>
<dbReference type="InterPro" id="IPR035965">
    <property type="entry name" value="PAS-like_dom_sf"/>
</dbReference>
<dbReference type="Pfam" id="PF08447">
    <property type="entry name" value="PAS_3"/>
    <property type="match status" value="1"/>
</dbReference>
<dbReference type="SUPFAM" id="SSF55874">
    <property type="entry name" value="ATPase domain of HSP90 chaperone/DNA topoisomerase II/histidine kinase"/>
    <property type="match status" value="1"/>
</dbReference>
<evidence type="ECO:0000256" key="1">
    <source>
        <dbReference type="ARBA" id="ARBA00000085"/>
    </source>
</evidence>
<dbReference type="InterPro" id="IPR001789">
    <property type="entry name" value="Sig_transdc_resp-reg_receiver"/>
</dbReference>
<evidence type="ECO:0000313" key="14">
    <source>
        <dbReference type="Proteomes" id="UP000594042"/>
    </source>
</evidence>
<feature type="domain" description="Response regulatory" evidence="11">
    <location>
        <begin position="945"/>
        <end position="1058"/>
    </location>
</feature>
<dbReference type="PROSITE" id="PS50113">
    <property type="entry name" value="PAC"/>
    <property type="match status" value="1"/>
</dbReference>
<dbReference type="Gene3D" id="3.30.450.20">
    <property type="entry name" value="PAS domain"/>
    <property type="match status" value="2"/>
</dbReference>
<dbReference type="Pfam" id="PF00072">
    <property type="entry name" value="Response_reg"/>
    <property type="match status" value="1"/>
</dbReference>
<evidence type="ECO:0000256" key="4">
    <source>
        <dbReference type="ARBA" id="ARBA00022679"/>
    </source>
</evidence>
<dbReference type="FunFam" id="1.10.287.130:FF:000002">
    <property type="entry name" value="Two-component osmosensing histidine kinase"/>
    <property type="match status" value="1"/>
</dbReference>
<accession>A0A7G1HYP1</accession>
<dbReference type="EMBL" id="AP023322">
    <property type="protein sequence ID" value="BCI63952.1"/>
    <property type="molecule type" value="Genomic_DNA"/>
</dbReference>
<dbReference type="Pfam" id="PF02518">
    <property type="entry name" value="HATPase_c"/>
    <property type="match status" value="1"/>
</dbReference>
<evidence type="ECO:0000256" key="8">
    <source>
        <dbReference type="ARBA" id="ARBA00023012"/>
    </source>
</evidence>
<dbReference type="InterPro" id="IPR003661">
    <property type="entry name" value="HisK_dim/P_dom"/>
</dbReference>
<proteinExistence type="predicted"/>
<keyword evidence="7" id="KW-0067">ATP-binding</keyword>
<dbReference type="PROSITE" id="PS50109">
    <property type="entry name" value="HIS_KIN"/>
    <property type="match status" value="1"/>
</dbReference>
<dbReference type="InterPro" id="IPR036097">
    <property type="entry name" value="HisK_dim/P_sf"/>
</dbReference>
<keyword evidence="14" id="KW-1185">Reference proteome</keyword>
<dbReference type="Gene3D" id="3.40.50.2300">
    <property type="match status" value="1"/>
</dbReference>
<evidence type="ECO:0000313" key="13">
    <source>
        <dbReference type="EMBL" id="BCI63952.1"/>
    </source>
</evidence>
<protein>
    <recommendedName>
        <fullName evidence="2">histidine kinase</fullName>
        <ecNumber evidence="2">2.7.13.3</ecNumber>
    </recommendedName>
</protein>
<evidence type="ECO:0000256" key="5">
    <source>
        <dbReference type="ARBA" id="ARBA00022741"/>
    </source>
</evidence>
<evidence type="ECO:0000259" key="11">
    <source>
        <dbReference type="PROSITE" id="PS50110"/>
    </source>
</evidence>
<dbReference type="SMART" id="SM00387">
    <property type="entry name" value="HATPase_c"/>
    <property type="match status" value="1"/>
</dbReference>
<organism evidence="13 14">
    <name type="scientific">Coprobacter secundus subsp. similis</name>
    <dbReference type="NCBI Taxonomy" id="2751153"/>
    <lineage>
        <taxon>Bacteria</taxon>
        <taxon>Pseudomonadati</taxon>
        <taxon>Bacteroidota</taxon>
        <taxon>Bacteroidia</taxon>
        <taxon>Bacteroidales</taxon>
        <taxon>Barnesiellaceae</taxon>
        <taxon>Coprobacter</taxon>
    </lineage>
</organism>
<keyword evidence="4" id="KW-0808">Transferase</keyword>
<reference evidence="14" key="1">
    <citation type="submission" date="2020-07" db="EMBL/GenBank/DDBJ databases">
        <title>Complete genome sequencing of Coprobacter sp. strain 2CBH44.</title>
        <authorList>
            <person name="Sakamoto M."/>
            <person name="Murakami T."/>
            <person name="Mori H."/>
        </authorList>
    </citation>
    <scope>NUCLEOTIDE SEQUENCE [LARGE SCALE GENOMIC DNA]</scope>
    <source>
        <strain evidence="14">2CBH44</strain>
    </source>
</reference>
<dbReference type="SMART" id="SM00065">
    <property type="entry name" value="GAF"/>
    <property type="match status" value="1"/>
</dbReference>
<evidence type="ECO:0000256" key="2">
    <source>
        <dbReference type="ARBA" id="ARBA00012438"/>
    </source>
</evidence>
<dbReference type="EC" id="2.7.13.3" evidence="2"/>
<keyword evidence="6 13" id="KW-0418">Kinase</keyword>
<sequence>METVRCQKLMSLARVGWWEADFRKRIYICSDFLVDLLGLKSDTVSFEEFGLLIREDFRDRISNEFASILVQEVYEQVFPIYTRYGVTWVRSKLGEKNTDINDNLRAFGFIQCIEDRDEILSYESSLQRVNSLLYQQNSISCSLVSFLKEENITNVIHKILGDILRLFRKGRAYIFKYDWERQVQSCIYEVVDADVMPEIDKLQNLPLDSTPWWTKQMESKKPIIISSLDNLPECASQEKYYLKKQSIKSIMVVPMLDTDRVWGYMGIDIVDTFRHWSNEDYQWFASLANIISLCIEMRLSEEEVEKERLYLENLYKHMPLGYIRLRVISDERNSPIDYCVLDVNHAAEELSGILLSEYKNRTISEIGSCKIGQLKEKLKSADLSKNKELSMTFPLTQKTCFTVFYVPQPGEIVVLFGDTTKEIKAHEALDRSEKILRNIYMNIPVGIELYDKNGVLLDMNIRDVEIFGLNCKEDALGINLFENPNLPENVIESIRRKEPVSFRLNYPFKAVKGYYPTMKSGYIDLYTKVSMLYDSRGNLINYLFINIDNTEINNAYSKIAEFENSFSLVSRFGKVGYCKFDVVTREGYGVPQWYRNLGEDENTPLSRIIGVYEHVHEEDRQALFDFITQVKQGDIESFSKDLRICSSEGKYKWTRVNVIRNPMDENPDSLEMICVNYDITELKNAEDELINAKEKAEQSDMLKSAFLANMSHEIRTPLNAIVGFSELLFDTEEQEEKQEYISIVRDNNELLLQLISDILDLSKIESGTLEFVMGRIDVNLLCEDLVRSLRMKVSEKVELLFEDYQSEMYIIGDRNRIYQVISNFVNNAIKFTTKGRISVGYYLESDYLKFYVRDTGVGIAPDKVEHIFDRFIKLDNFVHGTGLGLSICKSLVEQMGGQIGVESEQGKGSCFWFTYPLKNLNQLEAHSNNLNTMEKVSEVVEKKPVILVAEDTDSNFLLVSTILKRDYEIIRAHDGVEAIEFTEKYIPCGILMDIRMPRIDGIEATYKIREMGYDMPIIAVTAFAFDRDRQKMLDAGCNDYITKPLSSAILKSTIKKWLEKEIMF</sequence>
<dbReference type="GO" id="GO:0005524">
    <property type="term" value="F:ATP binding"/>
    <property type="evidence" value="ECO:0007669"/>
    <property type="project" value="UniProtKB-KW"/>
</dbReference>
<evidence type="ECO:0000259" key="10">
    <source>
        <dbReference type="PROSITE" id="PS50109"/>
    </source>
</evidence>
<dbReference type="InterPro" id="IPR003018">
    <property type="entry name" value="GAF"/>
</dbReference>
<dbReference type="InterPro" id="IPR003594">
    <property type="entry name" value="HATPase_dom"/>
</dbReference>
<dbReference type="KEGG" id="copr:Cop2CBH44_23050"/>
<dbReference type="CDD" id="cd16922">
    <property type="entry name" value="HATPase_EvgS-ArcB-TorS-like"/>
    <property type="match status" value="1"/>
</dbReference>
<dbReference type="InterPro" id="IPR004358">
    <property type="entry name" value="Sig_transdc_His_kin-like_C"/>
</dbReference>
<dbReference type="Gene3D" id="3.30.565.10">
    <property type="entry name" value="Histidine kinase-like ATPase, C-terminal domain"/>
    <property type="match status" value="1"/>
</dbReference>
<dbReference type="InterPro" id="IPR036890">
    <property type="entry name" value="HATPase_C_sf"/>
</dbReference>
<dbReference type="PROSITE" id="PS50110">
    <property type="entry name" value="RESPONSE_REGULATORY"/>
    <property type="match status" value="1"/>
</dbReference>
<evidence type="ECO:0000256" key="6">
    <source>
        <dbReference type="ARBA" id="ARBA00022777"/>
    </source>
</evidence>
<dbReference type="InterPro" id="IPR050736">
    <property type="entry name" value="Sensor_HK_Regulatory"/>
</dbReference>
<dbReference type="PRINTS" id="PR00344">
    <property type="entry name" value="BCTRLSENSOR"/>
</dbReference>
<dbReference type="AlphaFoldDB" id="A0A7G1HYP1"/>
<dbReference type="InterPro" id="IPR029016">
    <property type="entry name" value="GAF-like_dom_sf"/>
</dbReference>
<dbReference type="InterPro" id="IPR011006">
    <property type="entry name" value="CheY-like_superfamily"/>
</dbReference>
<dbReference type="SUPFAM" id="SSF52172">
    <property type="entry name" value="CheY-like"/>
    <property type="match status" value="1"/>
</dbReference>
<dbReference type="Gene3D" id="3.30.450.40">
    <property type="match status" value="1"/>
</dbReference>
<dbReference type="Pfam" id="PF00512">
    <property type="entry name" value="HisKA"/>
    <property type="match status" value="1"/>
</dbReference>
<feature type="domain" description="Histidine kinase" evidence="10">
    <location>
        <begin position="709"/>
        <end position="919"/>
    </location>
</feature>
<dbReference type="Proteomes" id="UP000594042">
    <property type="component" value="Chromosome"/>
</dbReference>
<feature type="domain" description="PAC" evidence="12">
    <location>
        <begin position="638"/>
        <end position="691"/>
    </location>
</feature>
<dbReference type="SUPFAM" id="SSF47384">
    <property type="entry name" value="Homodimeric domain of signal transducing histidine kinase"/>
    <property type="match status" value="1"/>
</dbReference>
<dbReference type="GO" id="GO:0000155">
    <property type="term" value="F:phosphorelay sensor kinase activity"/>
    <property type="evidence" value="ECO:0007669"/>
    <property type="project" value="InterPro"/>
</dbReference>